<reference evidence="12" key="2">
    <citation type="journal article" date="2024" name="Plant">
        <title>Genomic evolution and insights into agronomic trait innovations of Sesamum species.</title>
        <authorList>
            <person name="Miao H."/>
            <person name="Wang L."/>
            <person name="Qu L."/>
            <person name="Liu H."/>
            <person name="Sun Y."/>
            <person name="Le M."/>
            <person name="Wang Q."/>
            <person name="Wei S."/>
            <person name="Zheng Y."/>
            <person name="Lin W."/>
            <person name="Duan Y."/>
            <person name="Cao H."/>
            <person name="Xiong S."/>
            <person name="Wang X."/>
            <person name="Wei L."/>
            <person name="Li C."/>
            <person name="Ma Q."/>
            <person name="Ju M."/>
            <person name="Zhao R."/>
            <person name="Li G."/>
            <person name="Mu C."/>
            <person name="Tian Q."/>
            <person name="Mei H."/>
            <person name="Zhang T."/>
            <person name="Gao T."/>
            <person name="Zhang H."/>
        </authorList>
    </citation>
    <scope>NUCLEOTIDE SEQUENCE</scope>
    <source>
        <strain evidence="12">KEN1</strain>
    </source>
</reference>
<keyword evidence="5" id="KW-0611">Plant defense</keyword>
<dbReference type="GO" id="GO:0006952">
    <property type="term" value="P:defense response"/>
    <property type="evidence" value="ECO:0007669"/>
    <property type="project" value="UniProtKB-KW"/>
</dbReference>
<dbReference type="CDD" id="cd14798">
    <property type="entry name" value="RX-CC_like"/>
    <property type="match status" value="1"/>
</dbReference>
<evidence type="ECO:0000259" key="8">
    <source>
        <dbReference type="Pfam" id="PF00931"/>
    </source>
</evidence>
<comment type="similarity">
    <text evidence="1">Belongs to the disease resistance NB-LRR family.</text>
</comment>
<evidence type="ECO:0000256" key="4">
    <source>
        <dbReference type="ARBA" id="ARBA00022741"/>
    </source>
</evidence>
<feature type="domain" description="Disease resistance protein winged helix" evidence="10">
    <location>
        <begin position="409"/>
        <end position="479"/>
    </location>
</feature>
<dbReference type="PRINTS" id="PR00364">
    <property type="entry name" value="DISEASERSIST"/>
</dbReference>
<proteinExistence type="inferred from homology"/>
<comment type="caution">
    <text evidence="12">The sequence shown here is derived from an EMBL/GenBank/DDBJ whole genome shotgun (WGS) entry which is preliminary data.</text>
</comment>
<feature type="domain" description="Disease resistance R13L4/SHOC-2-like LRR" evidence="11">
    <location>
        <begin position="530"/>
        <end position="607"/>
    </location>
</feature>
<feature type="coiled-coil region" evidence="7">
    <location>
        <begin position="35"/>
        <end position="82"/>
    </location>
</feature>
<evidence type="ECO:0000259" key="9">
    <source>
        <dbReference type="Pfam" id="PF18052"/>
    </source>
</evidence>
<evidence type="ECO:0000256" key="3">
    <source>
        <dbReference type="ARBA" id="ARBA00022737"/>
    </source>
</evidence>
<feature type="domain" description="NB-ARC" evidence="8">
    <location>
        <begin position="183"/>
        <end position="350"/>
    </location>
</feature>
<evidence type="ECO:0000259" key="10">
    <source>
        <dbReference type="Pfam" id="PF23559"/>
    </source>
</evidence>
<name>A0AAW2UCW9_9LAMI</name>
<evidence type="ECO:0000256" key="7">
    <source>
        <dbReference type="SAM" id="Coils"/>
    </source>
</evidence>
<keyword evidence="3" id="KW-0677">Repeat</keyword>
<dbReference type="InterPro" id="IPR055414">
    <property type="entry name" value="LRR_R13L4/SHOC2-like"/>
</dbReference>
<dbReference type="Pfam" id="PF00931">
    <property type="entry name" value="NB-ARC"/>
    <property type="match status" value="1"/>
</dbReference>
<dbReference type="GO" id="GO:0051707">
    <property type="term" value="P:response to other organism"/>
    <property type="evidence" value="ECO:0007669"/>
    <property type="project" value="UniProtKB-ARBA"/>
</dbReference>
<dbReference type="Gene3D" id="3.40.50.300">
    <property type="entry name" value="P-loop containing nucleotide triphosphate hydrolases"/>
    <property type="match status" value="1"/>
</dbReference>
<dbReference type="PANTHER" id="PTHR36766">
    <property type="entry name" value="PLANT BROAD-SPECTRUM MILDEW RESISTANCE PROTEIN RPW8"/>
    <property type="match status" value="1"/>
</dbReference>
<keyword evidence="2" id="KW-0433">Leucine-rich repeat</keyword>
<dbReference type="GO" id="GO:0043531">
    <property type="term" value="F:ADP binding"/>
    <property type="evidence" value="ECO:0007669"/>
    <property type="project" value="InterPro"/>
</dbReference>
<organism evidence="12">
    <name type="scientific">Sesamum latifolium</name>
    <dbReference type="NCBI Taxonomy" id="2727402"/>
    <lineage>
        <taxon>Eukaryota</taxon>
        <taxon>Viridiplantae</taxon>
        <taxon>Streptophyta</taxon>
        <taxon>Embryophyta</taxon>
        <taxon>Tracheophyta</taxon>
        <taxon>Spermatophyta</taxon>
        <taxon>Magnoliopsida</taxon>
        <taxon>eudicotyledons</taxon>
        <taxon>Gunneridae</taxon>
        <taxon>Pentapetalae</taxon>
        <taxon>asterids</taxon>
        <taxon>lamiids</taxon>
        <taxon>Lamiales</taxon>
        <taxon>Pedaliaceae</taxon>
        <taxon>Sesamum</taxon>
    </lineage>
</organism>
<evidence type="ECO:0000259" key="11">
    <source>
        <dbReference type="Pfam" id="PF23598"/>
    </source>
</evidence>
<evidence type="ECO:0000256" key="6">
    <source>
        <dbReference type="ARBA" id="ARBA00022840"/>
    </source>
</evidence>
<dbReference type="Pfam" id="PF18052">
    <property type="entry name" value="Rx_N"/>
    <property type="match status" value="1"/>
</dbReference>
<dbReference type="Gene3D" id="1.20.5.4130">
    <property type="match status" value="1"/>
</dbReference>
<keyword evidence="7" id="KW-0175">Coiled coil</keyword>
<evidence type="ECO:0000256" key="1">
    <source>
        <dbReference type="ARBA" id="ARBA00008894"/>
    </source>
</evidence>
<evidence type="ECO:0000256" key="2">
    <source>
        <dbReference type="ARBA" id="ARBA00022614"/>
    </source>
</evidence>
<reference evidence="12" key="1">
    <citation type="submission" date="2020-06" db="EMBL/GenBank/DDBJ databases">
        <authorList>
            <person name="Li T."/>
            <person name="Hu X."/>
            <person name="Zhang T."/>
            <person name="Song X."/>
            <person name="Zhang H."/>
            <person name="Dai N."/>
            <person name="Sheng W."/>
            <person name="Hou X."/>
            <person name="Wei L."/>
        </authorList>
    </citation>
    <scope>NUCLEOTIDE SEQUENCE</scope>
    <source>
        <strain evidence="12">KEN1</strain>
        <tissue evidence="12">Leaf</tissue>
    </source>
</reference>
<keyword evidence="6" id="KW-0067">ATP-binding</keyword>
<dbReference type="Pfam" id="PF23598">
    <property type="entry name" value="LRR_14"/>
    <property type="match status" value="1"/>
</dbReference>
<accession>A0AAW2UCW9</accession>
<dbReference type="InterPro" id="IPR032675">
    <property type="entry name" value="LRR_dom_sf"/>
</dbReference>
<dbReference type="PANTHER" id="PTHR36766:SF45">
    <property type="entry name" value="NB-ARC DOMAIN-CONTAINING PROTEIN"/>
    <property type="match status" value="1"/>
</dbReference>
<dbReference type="Gene3D" id="1.10.10.10">
    <property type="entry name" value="Winged helix-like DNA-binding domain superfamily/Winged helix DNA-binding domain"/>
    <property type="match status" value="1"/>
</dbReference>
<dbReference type="InterPro" id="IPR041118">
    <property type="entry name" value="Rx_N"/>
</dbReference>
<evidence type="ECO:0000256" key="5">
    <source>
        <dbReference type="ARBA" id="ARBA00022821"/>
    </source>
</evidence>
<gene>
    <name evidence="12" type="ORF">Slati_3343800</name>
</gene>
<keyword evidence="4" id="KW-0547">Nucleotide-binding</keyword>
<dbReference type="SUPFAM" id="SSF52058">
    <property type="entry name" value="L domain-like"/>
    <property type="match status" value="1"/>
</dbReference>
<dbReference type="GO" id="GO:0005524">
    <property type="term" value="F:ATP binding"/>
    <property type="evidence" value="ECO:0007669"/>
    <property type="project" value="UniProtKB-KW"/>
</dbReference>
<dbReference type="InterPro" id="IPR036388">
    <property type="entry name" value="WH-like_DNA-bd_sf"/>
</dbReference>
<dbReference type="EMBL" id="JACGWN010000012">
    <property type="protein sequence ID" value="KAL0415119.1"/>
    <property type="molecule type" value="Genomic_DNA"/>
</dbReference>
<dbReference type="InterPro" id="IPR027417">
    <property type="entry name" value="P-loop_NTPase"/>
</dbReference>
<dbReference type="InterPro" id="IPR038005">
    <property type="entry name" value="RX-like_CC"/>
</dbReference>
<dbReference type="SUPFAM" id="SSF52540">
    <property type="entry name" value="P-loop containing nucleoside triphosphate hydrolases"/>
    <property type="match status" value="1"/>
</dbReference>
<dbReference type="AlphaFoldDB" id="A0AAW2UCW9"/>
<dbReference type="Gene3D" id="3.80.10.10">
    <property type="entry name" value="Ribonuclease Inhibitor"/>
    <property type="match status" value="1"/>
</dbReference>
<sequence>MADAIVSIALQRLADVVQKQIQEEVNLVRGVKREVDYLSSKLNTIRNVLEDAERRRYKDKTIQNWLNKLEDVSNDIADVLDEWNYAILKHQIERSSKHEVCHFTPSSCFCLNKVATRRDIAKKIKELNERLDVIVKEKGEYDLIVNQPVDHQESARGRSTSLVDVLDVHGRENDKEVLVGKLMLEVVGQQLQAGRPQVISIVGVGGIGKTTLAQLVYNDDCLLNCFELKFWACVSDVFDEVKIAKAILESVKKEPSNLNELESLLNCLKESISGKKFLLVLDDVWTEEYAKWEPLKNSLNCGGPGSKILVTTRSERVARMMGTTNEVHRLSQLSNTDCWLVMKRIAFYGKSEADYMELQEIDTKEEWESVLESEIWQLEEAEVELFSHLFLSYNELSPAMKRCFSYCAIFPKDSVINVEKLIRMWMALGCLSSSGSISDLELRGKEYFNNLRMRSFFQDIEEGGNGVHCKMHDIVHDFARFLRNTRSEDLGGRAETSKDDSFQAYGPLLVSQAKVYRSLFCPKELPCELLDFATCTRVLSLCNCGLQDTPRGMENLIHLRYLDLSHNGALTAQVPLTICRLYNLETLDLYGCGLKEIPTEIGNLINLRDAS</sequence>
<protein>
    <submittedName>
        <fullName evidence="12">Disease resistance protein RGA3</fullName>
    </submittedName>
</protein>
<dbReference type="Pfam" id="PF23559">
    <property type="entry name" value="WHD_DRP"/>
    <property type="match status" value="1"/>
</dbReference>
<evidence type="ECO:0000313" key="12">
    <source>
        <dbReference type="EMBL" id="KAL0415119.1"/>
    </source>
</evidence>
<dbReference type="FunFam" id="1.10.10.10:FF:000322">
    <property type="entry name" value="Probable disease resistance protein At1g63360"/>
    <property type="match status" value="1"/>
</dbReference>
<dbReference type="InterPro" id="IPR002182">
    <property type="entry name" value="NB-ARC"/>
</dbReference>
<feature type="domain" description="Disease resistance N-terminal" evidence="9">
    <location>
        <begin position="5"/>
        <end position="96"/>
    </location>
</feature>
<dbReference type="InterPro" id="IPR058922">
    <property type="entry name" value="WHD_DRP"/>
</dbReference>